<dbReference type="CDD" id="cd01335">
    <property type="entry name" value="Radical_SAM"/>
    <property type="match status" value="1"/>
</dbReference>
<evidence type="ECO:0000313" key="6">
    <source>
        <dbReference type="EMBL" id="MBJ6362840.1"/>
    </source>
</evidence>
<keyword evidence="4" id="KW-0411">Iron-sulfur</keyword>
<dbReference type="SUPFAM" id="SSF102114">
    <property type="entry name" value="Radical SAM enzymes"/>
    <property type="match status" value="1"/>
</dbReference>
<dbReference type="EMBL" id="JAELUP010000097">
    <property type="protein sequence ID" value="MBJ6362840.1"/>
    <property type="molecule type" value="Genomic_DNA"/>
</dbReference>
<dbReference type="InterPro" id="IPR050377">
    <property type="entry name" value="Radical_SAM_PqqE_MftC-like"/>
</dbReference>
<name>A0A934J9J9_9BACL</name>
<keyword evidence="7" id="KW-1185">Reference proteome</keyword>
<dbReference type="SFLD" id="SFLDS00029">
    <property type="entry name" value="Radical_SAM"/>
    <property type="match status" value="1"/>
</dbReference>
<keyword evidence="1" id="KW-0949">S-adenosyl-L-methionine</keyword>
<dbReference type="InterPro" id="IPR007197">
    <property type="entry name" value="rSAM"/>
</dbReference>
<dbReference type="GO" id="GO:0003824">
    <property type="term" value="F:catalytic activity"/>
    <property type="evidence" value="ECO:0007669"/>
    <property type="project" value="InterPro"/>
</dbReference>
<organism evidence="6 7">
    <name type="scientific">Paenibacillus roseus</name>
    <dbReference type="NCBI Taxonomy" id="2798579"/>
    <lineage>
        <taxon>Bacteria</taxon>
        <taxon>Bacillati</taxon>
        <taxon>Bacillota</taxon>
        <taxon>Bacilli</taxon>
        <taxon>Bacillales</taxon>
        <taxon>Paenibacillaceae</taxon>
        <taxon>Paenibacillus</taxon>
    </lineage>
</organism>
<dbReference type="InterPro" id="IPR013785">
    <property type="entry name" value="Aldolase_TIM"/>
</dbReference>
<comment type="caution">
    <text evidence="6">The sequence shown here is derived from an EMBL/GenBank/DDBJ whole genome shotgun (WGS) entry which is preliminary data.</text>
</comment>
<dbReference type="Gene3D" id="3.20.20.70">
    <property type="entry name" value="Aldolase class I"/>
    <property type="match status" value="1"/>
</dbReference>
<accession>A0A934J9J9</accession>
<keyword evidence="3" id="KW-0408">Iron</keyword>
<reference evidence="6" key="1">
    <citation type="submission" date="2020-12" db="EMBL/GenBank/DDBJ databases">
        <authorList>
            <person name="Huq M.A."/>
        </authorList>
    </citation>
    <scope>NUCLEOTIDE SEQUENCE</scope>
    <source>
        <strain evidence="6">MAHUQ-46</strain>
    </source>
</reference>
<keyword evidence="2" id="KW-0479">Metal-binding</keyword>
<dbReference type="InterPro" id="IPR058240">
    <property type="entry name" value="rSAM_sf"/>
</dbReference>
<evidence type="ECO:0000259" key="5">
    <source>
        <dbReference type="PROSITE" id="PS51918"/>
    </source>
</evidence>
<evidence type="ECO:0000256" key="3">
    <source>
        <dbReference type="ARBA" id="ARBA00023004"/>
    </source>
</evidence>
<feature type="domain" description="Radical SAM core" evidence="5">
    <location>
        <begin position="41"/>
        <end position="265"/>
    </location>
</feature>
<dbReference type="PANTHER" id="PTHR11228:SF34">
    <property type="entry name" value="TUNGSTEN-CONTAINING ALDEHYDE FERREDOXIN OXIDOREDUCTASE COFACTOR MODIFYING PROTEIN"/>
    <property type="match status" value="1"/>
</dbReference>
<evidence type="ECO:0000256" key="1">
    <source>
        <dbReference type="ARBA" id="ARBA00022691"/>
    </source>
</evidence>
<dbReference type="Pfam" id="PF04055">
    <property type="entry name" value="Radical_SAM"/>
    <property type="match status" value="1"/>
</dbReference>
<protein>
    <submittedName>
        <fullName evidence="6">Radical SAM protein</fullName>
    </submittedName>
</protein>
<dbReference type="GO" id="GO:0051536">
    <property type="term" value="F:iron-sulfur cluster binding"/>
    <property type="evidence" value="ECO:0007669"/>
    <property type="project" value="UniProtKB-KW"/>
</dbReference>
<dbReference type="GO" id="GO:0046872">
    <property type="term" value="F:metal ion binding"/>
    <property type="evidence" value="ECO:0007669"/>
    <property type="project" value="UniProtKB-KW"/>
</dbReference>
<evidence type="ECO:0000256" key="2">
    <source>
        <dbReference type="ARBA" id="ARBA00022723"/>
    </source>
</evidence>
<dbReference type="SFLD" id="SFLDG01067">
    <property type="entry name" value="SPASM/twitch_domain_containing"/>
    <property type="match status" value="1"/>
</dbReference>
<dbReference type="Proteomes" id="UP000640274">
    <property type="component" value="Unassembled WGS sequence"/>
</dbReference>
<sequence>MKLKDYLENDDHLVKARDKIENLWAYGIDFAKDEVEEAKQNNKMLLLDLDFTSDCQLHCYYCDRTPDRFNQGTRKKLDTQDRKNLILQAKALGARTVEFPGSGEPMIDEGFWEVIEFVHHNGMTPVIFTSGWHLDDESIDRLYDLGATIFLKYNSSSPEINDNIVKVKGYGAYVETILQKLVAKGFSNTVPTRLAIDMVITPKNEDLTDIENIFRWCRRNNVHNYIVTLIPEGIADNKSKLFERDRANSFVERLAQIDREEFGLEYDPILPMAGGYRCRQVNVGLFVNLYGEAYDCNGLGRFLGHTNIHSLQEIWNAKYATHLRQHEQDGHCAVRERVWVDTELKGFDRKLEEYHVWEALNEQDNIIVDGLRERENPSKASIS</sequence>
<dbReference type="PANTHER" id="PTHR11228">
    <property type="entry name" value="RADICAL SAM DOMAIN PROTEIN"/>
    <property type="match status" value="1"/>
</dbReference>
<proteinExistence type="predicted"/>
<gene>
    <name evidence="6" type="ORF">JFN88_16605</name>
</gene>
<evidence type="ECO:0000256" key="4">
    <source>
        <dbReference type="ARBA" id="ARBA00023014"/>
    </source>
</evidence>
<dbReference type="RefSeq" id="WP_199020392.1">
    <property type="nucleotide sequence ID" value="NZ_JAELUP010000097.1"/>
</dbReference>
<evidence type="ECO:0000313" key="7">
    <source>
        <dbReference type="Proteomes" id="UP000640274"/>
    </source>
</evidence>
<dbReference type="AlphaFoldDB" id="A0A934J9J9"/>
<dbReference type="PROSITE" id="PS51918">
    <property type="entry name" value="RADICAL_SAM"/>
    <property type="match status" value="1"/>
</dbReference>